<organism evidence="3 4">
    <name type="scientific">Peptostreptococcus equinus</name>
    <dbReference type="NCBI Taxonomy" id="3003601"/>
    <lineage>
        <taxon>Bacteria</taxon>
        <taxon>Bacillati</taxon>
        <taxon>Bacillota</taxon>
        <taxon>Clostridia</taxon>
        <taxon>Peptostreptococcales</taxon>
        <taxon>Peptostreptococcaceae</taxon>
        <taxon>Peptostreptococcus</taxon>
    </lineage>
</organism>
<feature type="domain" description="HTH cro/C1-type" evidence="2">
    <location>
        <begin position="10"/>
        <end position="64"/>
    </location>
</feature>
<dbReference type="InterPro" id="IPR010982">
    <property type="entry name" value="Lambda_DNA-bd_dom_sf"/>
</dbReference>
<dbReference type="PANTHER" id="PTHR46797:SF19">
    <property type="entry name" value="BLL2473 PROTEIN"/>
    <property type="match status" value="1"/>
</dbReference>
<dbReference type="PROSITE" id="PS50943">
    <property type="entry name" value="HTH_CROC1"/>
    <property type="match status" value="1"/>
</dbReference>
<sequence length="189" mass="21314">MDICQIGNHLIEYRKKNNMTIKDFSSVSGVSTALLSQLERGMGNPSLNVLIAIARTMSIPVAALFEEAINLSDLVKKSNEQTIIKDSYSDEFEFQLLTTKTSKLCKDLYRIAIKPTTDSNFYPFGKSNNDEIIYMEKGSIHIFSDTGSNVILKKGDSIRLPSKLRYKIKNTSSYESYILYVTSNSKEIL</sequence>
<gene>
    <name evidence="3" type="ORF">O0R46_03335</name>
</gene>
<keyword evidence="4" id="KW-1185">Reference proteome</keyword>
<evidence type="ECO:0000313" key="4">
    <source>
        <dbReference type="Proteomes" id="UP001164187"/>
    </source>
</evidence>
<proteinExistence type="predicted"/>
<dbReference type="InterPro" id="IPR014710">
    <property type="entry name" value="RmlC-like_jellyroll"/>
</dbReference>
<dbReference type="SMART" id="SM00530">
    <property type="entry name" value="HTH_XRE"/>
    <property type="match status" value="1"/>
</dbReference>
<dbReference type="InterPro" id="IPR011051">
    <property type="entry name" value="RmlC_Cupin_sf"/>
</dbReference>
<dbReference type="CDD" id="cd02208">
    <property type="entry name" value="cupin_RmlC-like"/>
    <property type="match status" value="1"/>
</dbReference>
<dbReference type="InterPro" id="IPR001387">
    <property type="entry name" value="Cro/C1-type_HTH"/>
</dbReference>
<protein>
    <submittedName>
        <fullName evidence="3">Helix-turn-helix domain-containing protein</fullName>
    </submittedName>
</protein>
<keyword evidence="1" id="KW-0238">DNA-binding</keyword>
<accession>A0ABY7JQ60</accession>
<name>A0ABY7JQ60_9FIRM</name>
<dbReference type="Proteomes" id="UP001164187">
    <property type="component" value="Chromosome"/>
</dbReference>
<dbReference type="Gene3D" id="1.10.260.40">
    <property type="entry name" value="lambda repressor-like DNA-binding domains"/>
    <property type="match status" value="1"/>
</dbReference>
<dbReference type="PANTHER" id="PTHR46797">
    <property type="entry name" value="HTH-TYPE TRANSCRIPTIONAL REGULATOR"/>
    <property type="match status" value="1"/>
</dbReference>
<evidence type="ECO:0000313" key="3">
    <source>
        <dbReference type="EMBL" id="WAW15491.1"/>
    </source>
</evidence>
<evidence type="ECO:0000259" key="2">
    <source>
        <dbReference type="PROSITE" id="PS50943"/>
    </source>
</evidence>
<dbReference type="Gene3D" id="2.60.120.10">
    <property type="entry name" value="Jelly Rolls"/>
    <property type="match status" value="1"/>
</dbReference>
<dbReference type="CDD" id="cd00093">
    <property type="entry name" value="HTH_XRE"/>
    <property type="match status" value="1"/>
</dbReference>
<dbReference type="InterPro" id="IPR050807">
    <property type="entry name" value="TransReg_Diox_bact_type"/>
</dbReference>
<evidence type="ECO:0000256" key="1">
    <source>
        <dbReference type="ARBA" id="ARBA00023125"/>
    </source>
</evidence>
<reference evidence="3" key="1">
    <citation type="submission" date="2022-12" db="EMBL/GenBank/DDBJ databases">
        <title>Peptostreptococcus.</title>
        <authorList>
            <person name="Lee S.H."/>
        </authorList>
    </citation>
    <scope>NUCLEOTIDE SEQUENCE</scope>
    <source>
        <strain evidence="3">CBA3647</strain>
    </source>
</reference>
<dbReference type="SUPFAM" id="SSF51182">
    <property type="entry name" value="RmlC-like cupins"/>
    <property type="match status" value="1"/>
</dbReference>
<dbReference type="SUPFAM" id="SSF47413">
    <property type="entry name" value="lambda repressor-like DNA-binding domains"/>
    <property type="match status" value="1"/>
</dbReference>
<dbReference type="EMBL" id="CP114052">
    <property type="protein sequence ID" value="WAW15491.1"/>
    <property type="molecule type" value="Genomic_DNA"/>
</dbReference>
<dbReference type="RefSeq" id="WP_269312162.1">
    <property type="nucleotide sequence ID" value="NZ_CP114052.1"/>
</dbReference>
<dbReference type="Pfam" id="PF01381">
    <property type="entry name" value="HTH_3"/>
    <property type="match status" value="1"/>
</dbReference>